<organism evidence="10 11">
    <name type="scientific">Saccharothrix yanglingensis</name>
    <dbReference type="NCBI Taxonomy" id="659496"/>
    <lineage>
        <taxon>Bacteria</taxon>
        <taxon>Bacillati</taxon>
        <taxon>Actinomycetota</taxon>
        <taxon>Actinomycetes</taxon>
        <taxon>Pseudonocardiales</taxon>
        <taxon>Pseudonocardiaceae</taxon>
        <taxon>Saccharothrix</taxon>
    </lineage>
</organism>
<dbReference type="PANTHER" id="PTHR30572:SF4">
    <property type="entry name" value="ABC TRANSPORTER PERMEASE YTRF"/>
    <property type="match status" value="1"/>
</dbReference>
<feature type="transmembrane region" description="Helical" evidence="7">
    <location>
        <begin position="328"/>
        <end position="352"/>
    </location>
</feature>
<dbReference type="RefSeq" id="WP_306749615.1">
    <property type="nucleotide sequence ID" value="NZ_NSDM01000014.1"/>
</dbReference>
<comment type="similarity">
    <text evidence="6">Belongs to the ABC-4 integral membrane protein family.</text>
</comment>
<dbReference type="PANTHER" id="PTHR30572">
    <property type="entry name" value="MEMBRANE COMPONENT OF TRANSPORTER-RELATED"/>
    <property type="match status" value="1"/>
</dbReference>
<evidence type="ECO:0000313" key="11">
    <source>
        <dbReference type="Proteomes" id="UP001225605"/>
    </source>
</evidence>
<proteinExistence type="inferred from homology"/>
<feature type="transmembrane region" description="Helical" evidence="7">
    <location>
        <begin position="31"/>
        <end position="54"/>
    </location>
</feature>
<name>A0ABU0X8R1_9PSEU</name>
<feature type="domain" description="MacB-like periplasmic core" evidence="9">
    <location>
        <begin position="32"/>
        <end position="220"/>
    </location>
</feature>
<keyword evidence="5 7" id="KW-0472">Membrane</keyword>
<evidence type="ECO:0000259" key="8">
    <source>
        <dbReference type="Pfam" id="PF02687"/>
    </source>
</evidence>
<sequence>MSAPLPHPARVRFPQLVRVGLVGVASRPGRAALSALGIAIGVAALVALLGIGAAGQAELAAKLDALGTNLLRVNAGKTFTGETSRLPREVVAMVARVPGVHRAGGTGAVRGATVHRTDLTDPRSTGAIQVLAAQPDLPDVVGAQVRTGTWLNTATGRYPSVVLGAAAAEHLGVDAPGTQVWLGGRWFTVLGVLARVELAPELDRAALIGWEAAEALLGFDGHPTTVYERSDDDAVQRIAELLPGTVNPQNPNEVEVSRPSDALQAKMAAQTTFATAYLGLGAVALVVGGIGVANTMVVSVVERRAEIGLRRALGAGRRQIRTQFLTEAVLLSVLGGLTGILLGLATAAGWALHSGWPITVPAVAVAVGVGSSVLIGSVAGWFPAARAARLSPTEALNAV</sequence>
<gene>
    <name evidence="10" type="ORF">CKY47_29255</name>
</gene>
<evidence type="ECO:0000256" key="6">
    <source>
        <dbReference type="ARBA" id="ARBA00038076"/>
    </source>
</evidence>
<reference evidence="10 11" key="1">
    <citation type="submission" date="2017-06" db="EMBL/GenBank/DDBJ databases">
        <title>Cultured bacterium strain Saccharothrix yanglingensis Hhs.015.</title>
        <authorList>
            <person name="Xia Y."/>
        </authorList>
    </citation>
    <scope>NUCLEOTIDE SEQUENCE [LARGE SCALE GENOMIC DNA]</scope>
    <source>
        <strain evidence="10 11">Hhs.015</strain>
    </source>
</reference>
<evidence type="ECO:0000256" key="2">
    <source>
        <dbReference type="ARBA" id="ARBA00022475"/>
    </source>
</evidence>
<evidence type="ECO:0000259" key="9">
    <source>
        <dbReference type="Pfam" id="PF12704"/>
    </source>
</evidence>
<dbReference type="EMBL" id="NSDM01000014">
    <property type="protein sequence ID" value="MDQ2587987.1"/>
    <property type="molecule type" value="Genomic_DNA"/>
</dbReference>
<dbReference type="Proteomes" id="UP001225605">
    <property type="component" value="Unassembled WGS sequence"/>
</dbReference>
<comment type="caution">
    <text evidence="10">The sequence shown here is derived from an EMBL/GenBank/DDBJ whole genome shotgun (WGS) entry which is preliminary data.</text>
</comment>
<feature type="transmembrane region" description="Helical" evidence="7">
    <location>
        <begin position="358"/>
        <end position="382"/>
    </location>
</feature>
<evidence type="ECO:0000256" key="7">
    <source>
        <dbReference type="SAM" id="Phobius"/>
    </source>
</evidence>
<feature type="transmembrane region" description="Helical" evidence="7">
    <location>
        <begin position="276"/>
        <end position="301"/>
    </location>
</feature>
<evidence type="ECO:0000313" key="10">
    <source>
        <dbReference type="EMBL" id="MDQ2587987.1"/>
    </source>
</evidence>
<dbReference type="Pfam" id="PF12704">
    <property type="entry name" value="MacB_PCD"/>
    <property type="match status" value="1"/>
</dbReference>
<protein>
    <submittedName>
        <fullName evidence="10">ABC transporter permease</fullName>
    </submittedName>
</protein>
<keyword evidence="4 7" id="KW-1133">Transmembrane helix</keyword>
<accession>A0ABU0X8R1</accession>
<evidence type="ECO:0000256" key="4">
    <source>
        <dbReference type="ARBA" id="ARBA00022989"/>
    </source>
</evidence>
<evidence type="ECO:0000256" key="5">
    <source>
        <dbReference type="ARBA" id="ARBA00023136"/>
    </source>
</evidence>
<feature type="domain" description="ABC3 transporter permease C-terminal" evidence="8">
    <location>
        <begin position="280"/>
        <end position="392"/>
    </location>
</feature>
<dbReference type="InterPro" id="IPR050250">
    <property type="entry name" value="Macrolide_Exporter_MacB"/>
</dbReference>
<keyword evidence="3 7" id="KW-0812">Transmembrane</keyword>
<dbReference type="InterPro" id="IPR003838">
    <property type="entry name" value="ABC3_permease_C"/>
</dbReference>
<comment type="subcellular location">
    <subcellularLocation>
        <location evidence="1">Cell membrane</location>
        <topology evidence="1">Multi-pass membrane protein</topology>
    </subcellularLocation>
</comment>
<evidence type="ECO:0000256" key="3">
    <source>
        <dbReference type="ARBA" id="ARBA00022692"/>
    </source>
</evidence>
<dbReference type="InterPro" id="IPR025857">
    <property type="entry name" value="MacB_PCD"/>
</dbReference>
<keyword evidence="2" id="KW-1003">Cell membrane</keyword>
<dbReference type="Pfam" id="PF02687">
    <property type="entry name" value="FtsX"/>
    <property type="match status" value="1"/>
</dbReference>
<keyword evidence="11" id="KW-1185">Reference proteome</keyword>
<evidence type="ECO:0000256" key="1">
    <source>
        <dbReference type="ARBA" id="ARBA00004651"/>
    </source>
</evidence>